<dbReference type="Proteomes" id="UP000275267">
    <property type="component" value="Unassembled WGS sequence"/>
</dbReference>
<feature type="chain" id="PRO_5018162109" evidence="2">
    <location>
        <begin position="46"/>
        <end position="325"/>
    </location>
</feature>
<sequence>MNDIGELSDERKEPLHTPRQVYTPKSKFGILLLLLLLSFVPSVTSKVIDEHYCNMLGSQIQGYCPAFLPSPYCCPLILTVMDQRNDSSCLCHVLNSHAIRSFGLSFDDIIDLYYNCHGKKQKDSFSELCNQNVSTNAPSPVERPSSHGDMSGVDRRVKTVNHYTAGMDHPFSITDASSIPQKVHDDQKHQPELMRNIGKETPQPLIPHRAVQLANSPCVSGASANVAASTHEVDSPALWTRSAPAVAVDGSNTDSGAHLIQEPSADGVADPVDDRRSAMPNSTPKKPRGHKLRKNFDVSPLRRSNRLNPDLHLRRSQRLNPDLGE</sequence>
<keyword evidence="4" id="KW-1185">Reference proteome</keyword>
<comment type="caution">
    <text evidence="3">The sequence shown here is derived from an EMBL/GenBank/DDBJ whole genome shotgun (WGS) entry which is preliminary data.</text>
</comment>
<evidence type="ECO:0000313" key="3">
    <source>
        <dbReference type="EMBL" id="RLN41608.1"/>
    </source>
</evidence>
<organism evidence="3 4">
    <name type="scientific">Panicum miliaceum</name>
    <name type="common">Proso millet</name>
    <name type="synonym">Broomcorn millet</name>
    <dbReference type="NCBI Taxonomy" id="4540"/>
    <lineage>
        <taxon>Eukaryota</taxon>
        <taxon>Viridiplantae</taxon>
        <taxon>Streptophyta</taxon>
        <taxon>Embryophyta</taxon>
        <taxon>Tracheophyta</taxon>
        <taxon>Spermatophyta</taxon>
        <taxon>Magnoliopsida</taxon>
        <taxon>Liliopsida</taxon>
        <taxon>Poales</taxon>
        <taxon>Poaceae</taxon>
        <taxon>PACMAD clade</taxon>
        <taxon>Panicoideae</taxon>
        <taxon>Panicodae</taxon>
        <taxon>Paniceae</taxon>
        <taxon>Panicinae</taxon>
        <taxon>Panicum</taxon>
        <taxon>Panicum sect. Panicum</taxon>
    </lineage>
</organism>
<accession>A0A3L6TQV6</accession>
<dbReference type="CDD" id="cd00010">
    <property type="entry name" value="AAI_LTSS"/>
    <property type="match status" value="1"/>
</dbReference>
<feature type="signal peptide" evidence="2">
    <location>
        <begin position="1"/>
        <end position="45"/>
    </location>
</feature>
<proteinExistence type="predicted"/>
<feature type="region of interest" description="Disordered" evidence="1">
    <location>
        <begin position="249"/>
        <end position="325"/>
    </location>
</feature>
<gene>
    <name evidence="3" type="ORF">C2845_PM01G33220</name>
</gene>
<dbReference type="EMBL" id="PQIB02000001">
    <property type="protein sequence ID" value="RLN41608.1"/>
    <property type="molecule type" value="Genomic_DNA"/>
</dbReference>
<evidence type="ECO:0000313" key="4">
    <source>
        <dbReference type="Proteomes" id="UP000275267"/>
    </source>
</evidence>
<name>A0A3L6TQV6_PANMI</name>
<evidence type="ECO:0000256" key="1">
    <source>
        <dbReference type="SAM" id="MobiDB-lite"/>
    </source>
</evidence>
<protein>
    <submittedName>
        <fullName evidence="3">Uncharacterized protein</fullName>
    </submittedName>
</protein>
<dbReference type="AlphaFoldDB" id="A0A3L6TQV6"/>
<keyword evidence="2" id="KW-0732">Signal</keyword>
<dbReference type="SUPFAM" id="SSF47699">
    <property type="entry name" value="Bifunctional inhibitor/lipid-transfer protein/seed storage 2S albumin"/>
    <property type="match status" value="1"/>
</dbReference>
<reference evidence="4" key="1">
    <citation type="journal article" date="2019" name="Nat. Commun.">
        <title>The genome of broomcorn millet.</title>
        <authorList>
            <person name="Zou C."/>
            <person name="Miki D."/>
            <person name="Li D."/>
            <person name="Tang Q."/>
            <person name="Xiao L."/>
            <person name="Rajput S."/>
            <person name="Deng P."/>
            <person name="Jia W."/>
            <person name="Huang R."/>
            <person name="Zhang M."/>
            <person name="Sun Y."/>
            <person name="Hu J."/>
            <person name="Fu X."/>
            <person name="Schnable P.S."/>
            <person name="Li F."/>
            <person name="Zhang H."/>
            <person name="Feng B."/>
            <person name="Zhu X."/>
            <person name="Liu R."/>
            <person name="Schnable J.C."/>
            <person name="Zhu J.-K."/>
            <person name="Zhang H."/>
        </authorList>
    </citation>
    <scope>NUCLEOTIDE SEQUENCE [LARGE SCALE GENOMIC DNA]</scope>
</reference>
<evidence type="ECO:0000256" key="2">
    <source>
        <dbReference type="SAM" id="SignalP"/>
    </source>
</evidence>
<dbReference type="InterPro" id="IPR036312">
    <property type="entry name" value="Bifun_inhib/LTP/seed_sf"/>
</dbReference>